<sequence length="59" mass="6076">MSPSLDMVILILAGSSSSSRGEPSLYQVTTGSGLPVHPHEAVVSSPSSGFFLVNVRSTT</sequence>
<organism evidence="1 2">
    <name type="scientific">Geodia barretti</name>
    <name type="common">Barrett's horny sponge</name>
    <dbReference type="NCBI Taxonomy" id="519541"/>
    <lineage>
        <taxon>Eukaryota</taxon>
        <taxon>Metazoa</taxon>
        <taxon>Porifera</taxon>
        <taxon>Demospongiae</taxon>
        <taxon>Heteroscleromorpha</taxon>
        <taxon>Tetractinellida</taxon>
        <taxon>Astrophorina</taxon>
        <taxon>Geodiidae</taxon>
        <taxon>Geodia</taxon>
    </lineage>
</organism>
<dbReference type="AlphaFoldDB" id="A0AA35WYS9"/>
<gene>
    <name evidence="1" type="ORF">GBAR_LOCUS21161</name>
</gene>
<evidence type="ECO:0000313" key="2">
    <source>
        <dbReference type="Proteomes" id="UP001174909"/>
    </source>
</evidence>
<dbReference type="Proteomes" id="UP001174909">
    <property type="component" value="Unassembled WGS sequence"/>
</dbReference>
<keyword evidence="2" id="KW-1185">Reference proteome</keyword>
<dbReference type="EMBL" id="CASHTH010002965">
    <property type="protein sequence ID" value="CAI8037884.1"/>
    <property type="molecule type" value="Genomic_DNA"/>
</dbReference>
<comment type="caution">
    <text evidence="1">The sequence shown here is derived from an EMBL/GenBank/DDBJ whole genome shotgun (WGS) entry which is preliminary data.</text>
</comment>
<evidence type="ECO:0000313" key="1">
    <source>
        <dbReference type="EMBL" id="CAI8037884.1"/>
    </source>
</evidence>
<protein>
    <submittedName>
        <fullName evidence="1">Uncharacterized protein</fullName>
    </submittedName>
</protein>
<name>A0AA35WYS9_GEOBA</name>
<feature type="non-terminal residue" evidence="1">
    <location>
        <position position="59"/>
    </location>
</feature>
<accession>A0AA35WYS9</accession>
<proteinExistence type="predicted"/>
<reference evidence="1" key="1">
    <citation type="submission" date="2023-03" db="EMBL/GenBank/DDBJ databases">
        <authorList>
            <person name="Steffen K."/>
            <person name="Cardenas P."/>
        </authorList>
    </citation>
    <scope>NUCLEOTIDE SEQUENCE</scope>
</reference>